<dbReference type="PANTHER" id="PTHR46696">
    <property type="entry name" value="P450, PUTATIVE (EUROFUNG)-RELATED"/>
    <property type="match status" value="1"/>
</dbReference>
<comment type="caution">
    <text evidence="9">The sequence shown here is derived from an EMBL/GenBank/DDBJ whole genome shotgun (WGS) entry which is preliminary data.</text>
</comment>
<dbReference type="GO" id="GO:0005506">
    <property type="term" value="F:iron ion binding"/>
    <property type="evidence" value="ECO:0007669"/>
    <property type="project" value="InterPro"/>
</dbReference>
<dbReference type="CDD" id="cd11029">
    <property type="entry name" value="CYP107-like"/>
    <property type="match status" value="1"/>
</dbReference>
<comment type="function">
    <text evidence="8">Involved in the coupling of aromatic side chains of the heptapeptide of vancomycin.</text>
</comment>
<evidence type="ECO:0000256" key="2">
    <source>
        <dbReference type="ARBA" id="ARBA00010617"/>
    </source>
</evidence>
<name>A0A1R0KIW6_9PSEU</name>
<dbReference type="InterPro" id="IPR001128">
    <property type="entry name" value="Cyt_P450"/>
</dbReference>
<organism evidence="9 10">
    <name type="scientific">Amycolatopsis coloradensis</name>
    <dbReference type="NCBI Taxonomy" id="76021"/>
    <lineage>
        <taxon>Bacteria</taxon>
        <taxon>Bacillati</taxon>
        <taxon>Actinomycetota</taxon>
        <taxon>Actinomycetes</taxon>
        <taxon>Pseudonocardiales</taxon>
        <taxon>Pseudonocardiaceae</taxon>
        <taxon>Amycolatopsis</taxon>
    </lineage>
</organism>
<evidence type="ECO:0000256" key="8">
    <source>
        <dbReference type="ARBA" id="ARBA00055433"/>
    </source>
</evidence>
<evidence type="ECO:0000313" key="9">
    <source>
        <dbReference type="EMBL" id="OLZ45762.1"/>
    </source>
</evidence>
<evidence type="ECO:0000256" key="7">
    <source>
        <dbReference type="ARBA" id="ARBA00023033"/>
    </source>
</evidence>
<proteinExistence type="inferred from homology"/>
<dbReference type="SUPFAM" id="SSF48264">
    <property type="entry name" value="Cytochrome P450"/>
    <property type="match status" value="1"/>
</dbReference>
<evidence type="ECO:0000313" key="10">
    <source>
        <dbReference type="Proteomes" id="UP000187486"/>
    </source>
</evidence>
<dbReference type="PRINTS" id="PR00359">
    <property type="entry name" value="BP450"/>
</dbReference>
<keyword evidence="10" id="KW-1185">Reference proteome</keyword>
<dbReference type="Pfam" id="PF00067">
    <property type="entry name" value="p450"/>
    <property type="match status" value="1"/>
</dbReference>
<dbReference type="InterPro" id="IPR002397">
    <property type="entry name" value="Cyt_P450_B"/>
</dbReference>
<evidence type="ECO:0000256" key="4">
    <source>
        <dbReference type="ARBA" id="ARBA00022723"/>
    </source>
</evidence>
<dbReference type="Proteomes" id="UP000187486">
    <property type="component" value="Unassembled WGS sequence"/>
</dbReference>
<dbReference type="GO" id="GO:0020037">
    <property type="term" value="F:heme binding"/>
    <property type="evidence" value="ECO:0007669"/>
    <property type="project" value="InterPro"/>
</dbReference>
<evidence type="ECO:0000256" key="5">
    <source>
        <dbReference type="ARBA" id="ARBA00023002"/>
    </source>
</evidence>
<gene>
    <name evidence="9" type="ORF">BS329_31825</name>
</gene>
<dbReference type="FunFam" id="1.10.630.10:FF:000018">
    <property type="entry name" value="Cytochrome P450 monooxygenase"/>
    <property type="match status" value="1"/>
</dbReference>
<comment type="similarity">
    <text evidence="2">Belongs to the cytochrome P450 family.</text>
</comment>
<dbReference type="PANTHER" id="PTHR46696:SF1">
    <property type="entry name" value="CYTOCHROME P450 YJIB-RELATED"/>
    <property type="match status" value="1"/>
</dbReference>
<reference evidence="9 10" key="1">
    <citation type="submission" date="2016-01" db="EMBL/GenBank/DDBJ databases">
        <title>Amycolatopsis coloradensis genome sequencing and assembly.</title>
        <authorList>
            <person name="Mayilraj S."/>
        </authorList>
    </citation>
    <scope>NUCLEOTIDE SEQUENCE [LARGE SCALE GENOMIC DNA]</scope>
    <source>
        <strain evidence="9 10">DSM 44225</strain>
    </source>
</reference>
<evidence type="ECO:0000256" key="1">
    <source>
        <dbReference type="ARBA" id="ARBA00004660"/>
    </source>
</evidence>
<keyword evidence="3" id="KW-0349">Heme</keyword>
<dbReference type="GO" id="GO:0004497">
    <property type="term" value="F:monooxygenase activity"/>
    <property type="evidence" value="ECO:0007669"/>
    <property type="project" value="UniProtKB-KW"/>
</dbReference>
<accession>A0A1R0KIW6</accession>
<evidence type="ECO:0000256" key="3">
    <source>
        <dbReference type="ARBA" id="ARBA00022617"/>
    </source>
</evidence>
<dbReference type="InterPro" id="IPR036396">
    <property type="entry name" value="Cyt_P450_sf"/>
</dbReference>
<evidence type="ECO:0000256" key="6">
    <source>
        <dbReference type="ARBA" id="ARBA00023004"/>
    </source>
</evidence>
<keyword evidence="7" id="KW-0503">Monooxygenase</keyword>
<dbReference type="Gene3D" id="1.10.630.10">
    <property type="entry name" value="Cytochrome P450"/>
    <property type="match status" value="1"/>
</dbReference>
<dbReference type="AlphaFoldDB" id="A0A1R0KIW6"/>
<sequence>MRTSVLNIRTGRPALSDVPEILLTDPEVLRDPFTAYSPVRERSPIAKLSAPGFSMWAILRHEEARKMLSDPRFALSSASYQRMEIPEHCRPYMRSMQEVEGPEHLRLRRLVSPAFTPRKAAALRPGIERLVDDLLDGLAGQDRIDLVTAFARPLPIDVICALVGIPEADRPRWREYGTMVAAGDGPGLAKAVPGIVEDSLAAIANRKLEPAEDVVSQLLQIQAEDGDRLSETELVALVWQLVLGGQVPGNLIANSVEILLAHPAQLAELREDPGLMPGAVEELMRWCSPQLLTIPRLTTTDVRIGDVLIPEGEPVTVAIAAVNRDPRAFPDPDVFDIRRAAGPAWHLAFAHGPHFCLGASLARVQTEVALTALLRRFPDLALADGLLRIPDPGTWRLNALPVTLRATVAN</sequence>
<protein>
    <submittedName>
        <fullName evidence="9">Cytochrome</fullName>
    </submittedName>
</protein>
<comment type="pathway">
    <text evidence="1">Antibiotic biosynthesis; vancomycin biosynthesis.</text>
</comment>
<keyword evidence="5" id="KW-0560">Oxidoreductase</keyword>
<keyword evidence="4" id="KW-0479">Metal-binding</keyword>
<dbReference type="GO" id="GO:0016705">
    <property type="term" value="F:oxidoreductase activity, acting on paired donors, with incorporation or reduction of molecular oxygen"/>
    <property type="evidence" value="ECO:0007669"/>
    <property type="project" value="InterPro"/>
</dbReference>
<keyword evidence="6" id="KW-0408">Iron</keyword>
<dbReference type="EMBL" id="MQUQ01000019">
    <property type="protein sequence ID" value="OLZ45762.1"/>
    <property type="molecule type" value="Genomic_DNA"/>
</dbReference>
<dbReference type="STRING" id="76021.BS329_31825"/>